<dbReference type="AlphaFoldDB" id="A0AAX3FT96"/>
<accession>A0AAX3FT96</accession>
<sequence length="54" mass="6074">MAVKDDARSLIHRSVLGFIASKLRSYKKSLRTLRRISPMASAKAYLPPSVFQNP</sequence>
<evidence type="ECO:0000313" key="1">
    <source>
        <dbReference type="EMBL" id="VEF73825.1"/>
    </source>
</evidence>
<name>A0AAX3FT96_9PSED</name>
<reference evidence="1 2" key="1">
    <citation type="submission" date="2018-12" db="EMBL/GenBank/DDBJ databases">
        <authorList>
            <consortium name="Pathogen Informatics"/>
        </authorList>
    </citation>
    <scope>NUCLEOTIDE SEQUENCE [LARGE SCALE GENOMIC DNA]</scope>
    <source>
        <strain evidence="1 2">NCTC7357</strain>
    </source>
</reference>
<protein>
    <submittedName>
        <fullName evidence="1">Uncharacterized protein</fullName>
    </submittedName>
</protein>
<dbReference type="Proteomes" id="UP000277437">
    <property type="component" value="Chromosome"/>
</dbReference>
<proteinExistence type="predicted"/>
<dbReference type="EMBL" id="LR134334">
    <property type="protein sequence ID" value="VEF73825.1"/>
    <property type="molecule type" value="Genomic_DNA"/>
</dbReference>
<gene>
    <name evidence="1" type="ORF">NCTC7357_02101</name>
</gene>
<organism evidence="1 2">
    <name type="scientific">Pseudomonas chlororaphis</name>
    <dbReference type="NCBI Taxonomy" id="587753"/>
    <lineage>
        <taxon>Bacteria</taxon>
        <taxon>Pseudomonadati</taxon>
        <taxon>Pseudomonadota</taxon>
        <taxon>Gammaproteobacteria</taxon>
        <taxon>Pseudomonadales</taxon>
        <taxon>Pseudomonadaceae</taxon>
        <taxon>Pseudomonas</taxon>
    </lineage>
</organism>
<evidence type="ECO:0000313" key="2">
    <source>
        <dbReference type="Proteomes" id="UP000277437"/>
    </source>
</evidence>